<reference evidence="2" key="1">
    <citation type="submission" date="2022-11" db="UniProtKB">
        <authorList>
            <consortium name="WormBaseParasite"/>
        </authorList>
    </citation>
    <scope>IDENTIFICATION</scope>
</reference>
<sequence length="82" mass="9118">MRTIRSRSTLSSWIRRLKPDTASLGLGSSRRAPSSMSLMEEGTRPFPRHAPNLANLRSYSIQASTGSLLSPSSSRKRPEFNQ</sequence>
<evidence type="ECO:0000313" key="2">
    <source>
        <dbReference type="WBParaSite" id="PS1159_v2.g8619.t1"/>
    </source>
</evidence>
<dbReference type="Proteomes" id="UP000887580">
    <property type="component" value="Unplaced"/>
</dbReference>
<name>A0AC35GT83_9BILA</name>
<proteinExistence type="predicted"/>
<organism evidence="1 2">
    <name type="scientific">Panagrolaimus sp. PS1159</name>
    <dbReference type="NCBI Taxonomy" id="55785"/>
    <lineage>
        <taxon>Eukaryota</taxon>
        <taxon>Metazoa</taxon>
        <taxon>Ecdysozoa</taxon>
        <taxon>Nematoda</taxon>
        <taxon>Chromadorea</taxon>
        <taxon>Rhabditida</taxon>
        <taxon>Tylenchina</taxon>
        <taxon>Panagrolaimomorpha</taxon>
        <taxon>Panagrolaimoidea</taxon>
        <taxon>Panagrolaimidae</taxon>
        <taxon>Panagrolaimus</taxon>
    </lineage>
</organism>
<dbReference type="WBParaSite" id="PS1159_v2.g8619.t1">
    <property type="protein sequence ID" value="PS1159_v2.g8619.t1"/>
    <property type="gene ID" value="PS1159_v2.g8619"/>
</dbReference>
<protein>
    <submittedName>
        <fullName evidence="2">Uncharacterized protein</fullName>
    </submittedName>
</protein>
<evidence type="ECO:0000313" key="1">
    <source>
        <dbReference type="Proteomes" id="UP000887580"/>
    </source>
</evidence>
<accession>A0AC35GT83</accession>